<evidence type="ECO:0000313" key="2">
    <source>
        <dbReference type="Proteomes" id="UP000053958"/>
    </source>
</evidence>
<evidence type="ECO:0000313" key="1">
    <source>
        <dbReference type="EMBL" id="KKA17398.1"/>
    </source>
</evidence>
<proteinExistence type="predicted"/>
<comment type="caution">
    <text evidence="1">The sequence shown here is derived from an EMBL/GenBank/DDBJ whole genome shotgun (WGS) entry which is preliminary data.</text>
</comment>
<dbReference type="RefSeq" id="XP_013324010.1">
    <property type="nucleotide sequence ID" value="XM_013468556.1"/>
</dbReference>
<dbReference type="EMBL" id="LASV01000658">
    <property type="protein sequence ID" value="KKA17398.1"/>
    <property type="molecule type" value="Genomic_DNA"/>
</dbReference>
<feature type="non-terminal residue" evidence="1">
    <location>
        <position position="1"/>
    </location>
</feature>
<sequence length="100" mass="11140">ELSVPYFVPLGRHSFAVRPLLSPVWVEPDLLPPISCLSQALARSLSSDRLPLQMQKQVATGLRLGLQRHSFSLTNSAAVRPLSLFLRRGIPLGRRTEHFA</sequence>
<name>A0A0F4YII0_RASE3</name>
<reference evidence="1 2" key="1">
    <citation type="submission" date="2015-04" db="EMBL/GenBank/DDBJ databases">
        <authorList>
            <person name="Heijne W.H."/>
            <person name="Fedorova N.D."/>
            <person name="Nierman W.C."/>
            <person name="Vollebregt A.W."/>
            <person name="Zhao Z."/>
            <person name="Wu L."/>
            <person name="Kumar M."/>
            <person name="Stam H."/>
            <person name="van den Berg M.A."/>
            <person name="Pel H.J."/>
        </authorList>
    </citation>
    <scope>NUCLEOTIDE SEQUENCE [LARGE SCALE GENOMIC DNA]</scope>
    <source>
        <strain evidence="1 2">CBS 393.64</strain>
    </source>
</reference>
<protein>
    <submittedName>
        <fullName evidence="1">Uncharacterized protein</fullName>
    </submittedName>
</protein>
<keyword evidence="2" id="KW-1185">Reference proteome</keyword>
<dbReference type="AlphaFoldDB" id="A0A0F4YII0"/>
<accession>A0A0F4YII0</accession>
<dbReference type="Proteomes" id="UP000053958">
    <property type="component" value="Unassembled WGS sequence"/>
</dbReference>
<gene>
    <name evidence="1" type="ORF">T310_8746</name>
</gene>
<organism evidence="1 2">
    <name type="scientific">Rasamsonia emersonii (strain ATCC 16479 / CBS 393.64 / IMI 116815)</name>
    <dbReference type="NCBI Taxonomy" id="1408163"/>
    <lineage>
        <taxon>Eukaryota</taxon>
        <taxon>Fungi</taxon>
        <taxon>Dikarya</taxon>
        <taxon>Ascomycota</taxon>
        <taxon>Pezizomycotina</taxon>
        <taxon>Eurotiomycetes</taxon>
        <taxon>Eurotiomycetidae</taxon>
        <taxon>Eurotiales</taxon>
        <taxon>Trichocomaceae</taxon>
        <taxon>Rasamsonia</taxon>
    </lineage>
</organism>
<dbReference type="GeneID" id="25320920"/>